<dbReference type="SUPFAM" id="SSF52113">
    <property type="entry name" value="BRCT domain"/>
    <property type="match status" value="1"/>
</dbReference>
<sequence>MIVIHDVSNEPPLKGDLFAGLQFWISQRCPNRNDLVNRVKYNGGAVVFNEKHAKYLIVDQERDNPPPGAISYRFILDSVANERLEDVENHRCGRPVGSAKIAGSARRPRHGRVPFSAQDDIDIYRYVRRCKRQGCAVRGNEIYKEFAKENPRHSSQSWRDRYVKYLSEKPPVGASNLTPSPEPRPVEFSAKSNGQNTATVTSTEPSNKSTDGASEPKTSSEPRSSESPANGNGEKDTTFSSKRL</sequence>
<comment type="subcellular location">
    <subcellularLocation>
        <location evidence="5">Nucleus</location>
    </subcellularLocation>
    <subcellularLocation>
        <location evidence="5">Chromosome</location>
        <location evidence="5">Telomere</location>
    </subcellularLocation>
</comment>
<evidence type="ECO:0000313" key="9">
    <source>
        <dbReference type="EMBL" id="KAK7509168.1"/>
    </source>
</evidence>
<protein>
    <recommendedName>
        <fullName evidence="5">DNA-binding protein RAP1</fullName>
    </recommendedName>
</protein>
<keyword evidence="2 5" id="KW-0158">Chromosome</keyword>
<keyword evidence="10" id="KW-1185">Reference proteome</keyword>
<dbReference type="InterPro" id="IPR001357">
    <property type="entry name" value="BRCT_dom"/>
</dbReference>
<evidence type="ECO:0000313" key="10">
    <source>
        <dbReference type="Proteomes" id="UP001363622"/>
    </source>
</evidence>
<dbReference type="SUPFAM" id="SSF46689">
    <property type="entry name" value="Homeodomain-like"/>
    <property type="match status" value="1"/>
</dbReference>
<evidence type="ECO:0000256" key="4">
    <source>
        <dbReference type="ARBA" id="ARBA00023242"/>
    </source>
</evidence>
<dbReference type="Pfam" id="PF08914">
    <property type="entry name" value="Myb_Rap1"/>
    <property type="match status" value="1"/>
</dbReference>
<feature type="compositionally biased region" description="Polar residues" evidence="6">
    <location>
        <begin position="190"/>
        <end position="217"/>
    </location>
</feature>
<comment type="subunit">
    <text evidence="5">Homodimer.</text>
</comment>
<name>A0ABR1K7H0_9PEZI</name>
<feature type="non-terminal residue" evidence="9">
    <location>
        <position position="244"/>
    </location>
</feature>
<dbReference type="Gene3D" id="1.10.10.60">
    <property type="entry name" value="Homeodomain-like"/>
    <property type="match status" value="1"/>
</dbReference>
<evidence type="ECO:0000256" key="2">
    <source>
        <dbReference type="ARBA" id="ARBA00022454"/>
    </source>
</evidence>
<dbReference type="EMBL" id="JBBPHU010000019">
    <property type="protein sequence ID" value="KAK7509168.1"/>
    <property type="molecule type" value="Genomic_DNA"/>
</dbReference>
<evidence type="ECO:0000256" key="3">
    <source>
        <dbReference type="ARBA" id="ARBA00022895"/>
    </source>
</evidence>
<dbReference type="Gene3D" id="3.40.50.10190">
    <property type="entry name" value="BRCT domain"/>
    <property type="match status" value="1"/>
</dbReference>
<dbReference type="InterPro" id="IPR009057">
    <property type="entry name" value="Homeodomain-like_sf"/>
</dbReference>
<evidence type="ECO:0000256" key="1">
    <source>
        <dbReference type="ARBA" id="ARBA00010467"/>
    </source>
</evidence>
<organism evidence="9 10">
    <name type="scientific">Phyllosticta citriasiana</name>
    <dbReference type="NCBI Taxonomy" id="595635"/>
    <lineage>
        <taxon>Eukaryota</taxon>
        <taxon>Fungi</taxon>
        <taxon>Dikarya</taxon>
        <taxon>Ascomycota</taxon>
        <taxon>Pezizomycotina</taxon>
        <taxon>Dothideomycetes</taxon>
        <taxon>Dothideomycetes incertae sedis</taxon>
        <taxon>Botryosphaeriales</taxon>
        <taxon>Phyllostictaceae</taxon>
        <taxon>Phyllosticta</taxon>
    </lineage>
</organism>
<keyword evidence="4 5" id="KW-0539">Nucleus</keyword>
<dbReference type="Proteomes" id="UP001363622">
    <property type="component" value="Unassembled WGS sequence"/>
</dbReference>
<comment type="caution">
    <text evidence="9">The sequence shown here is derived from an EMBL/GenBank/DDBJ whole genome shotgun (WGS) entry which is preliminary data.</text>
</comment>
<feature type="domain" description="BRCT" evidence="8">
    <location>
        <begin position="16"/>
        <end position="90"/>
    </location>
</feature>
<reference evidence="9 10" key="1">
    <citation type="submission" date="2024-04" db="EMBL/GenBank/DDBJ databases">
        <title>Phyllosticta paracitricarpa is synonymous to the EU quarantine fungus P. citricarpa based on phylogenomic analyses.</title>
        <authorList>
            <consortium name="Lawrence Berkeley National Laboratory"/>
            <person name="Van Ingen-Buijs V.A."/>
            <person name="Van Westerhoven A.C."/>
            <person name="Haridas S."/>
            <person name="Skiadas P."/>
            <person name="Martin F."/>
            <person name="Groenewald J.Z."/>
            <person name="Crous P.W."/>
            <person name="Seidl M.F."/>
        </authorList>
    </citation>
    <scope>NUCLEOTIDE SEQUENCE [LARGE SCALE GENOMIC DNA]</scope>
    <source>
        <strain evidence="9 10">CBS 123371</strain>
    </source>
</reference>
<dbReference type="CDD" id="cd11655">
    <property type="entry name" value="rap1_myb-like"/>
    <property type="match status" value="1"/>
</dbReference>
<keyword evidence="3 5" id="KW-0779">Telomere</keyword>
<accession>A0ABR1K7H0</accession>
<gene>
    <name evidence="9" type="ORF">IWZ03DRAFT_320225</name>
</gene>
<feature type="region of interest" description="Disordered" evidence="6">
    <location>
        <begin position="169"/>
        <end position="244"/>
    </location>
</feature>
<dbReference type="InterPro" id="IPR036420">
    <property type="entry name" value="BRCT_dom_sf"/>
</dbReference>
<proteinExistence type="inferred from homology"/>
<dbReference type="InterPro" id="IPR039595">
    <property type="entry name" value="TE2IP/Rap1"/>
</dbReference>
<dbReference type="PANTHER" id="PTHR16466">
    <property type="entry name" value="TELOMERE REPEAT-BINDING FACTOR 2-INTERACTING PROTEIN 1"/>
    <property type="match status" value="1"/>
</dbReference>
<evidence type="ECO:0000256" key="5">
    <source>
        <dbReference type="RuleBase" id="RU367107"/>
    </source>
</evidence>
<comment type="function">
    <text evidence="5">Involved in the regulation of telomere length, clustering and has a specific role in telomere position effect (TPE).</text>
</comment>
<evidence type="ECO:0000259" key="8">
    <source>
        <dbReference type="Pfam" id="PF16589"/>
    </source>
</evidence>
<dbReference type="PANTHER" id="PTHR16466:SF6">
    <property type="entry name" value="TELOMERIC REPEAT-BINDING FACTOR 2-INTERACTING PROTEIN 1"/>
    <property type="match status" value="1"/>
</dbReference>
<evidence type="ECO:0000259" key="7">
    <source>
        <dbReference type="Pfam" id="PF08914"/>
    </source>
</evidence>
<evidence type="ECO:0000256" key="6">
    <source>
        <dbReference type="SAM" id="MobiDB-lite"/>
    </source>
</evidence>
<comment type="similarity">
    <text evidence="1 5">Belongs to the RAP1 family.</text>
</comment>
<dbReference type="InterPro" id="IPR015010">
    <property type="entry name" value="TERF2IP_Myb"/>
</dbReference>
<feature type="domain" description="TERF2-interacting telomeric protein 1 Myb" evidence="7">
    <location>
        <begin position="115"/>
        <end position="170"/>
    </location>
</feature>
<dbReference type="Pfam" id="PF16589">
    <property type="entry name" value="BRCT_2"/>
    <property type="match status" value="1"/>
</dbReference>